<comment type="caution">
    <text evidence="1">The sequence shown here is derived from an EMBL/GenBank/DDBJ whole genome shotgun (WGS) entry which is preliminary data.</text>
</comment>
<proteinExistence type="predicted"/>
<name>A0ABU8TYP2_9ACTN</name>
<reference evidence="1 2" key="1">
    <citation type="submission" date="2024-03" db="EMBL/GenBank/DDBJ databases">
        <title>Novel Streptomyces species of biotechnological and ecological value are a feature of Machair soil.</title>
        <authorList>
            <person name="Prole J.R."/>
            <person name="Goodfellow M."/>
            <person name="Allenby N."/>
            <person name="Ward A.C."/>
        </authorList>
    </citation>
    <scope>NUCLEOTIDE SEQUENCE [LARGE SCALE GENOMIC DNA]</scope>
    <source>
        <strain evidence="1 2">MS1.HAVA.3</strain>
    </source>
</reference>
<organism evidence="1 2">
    <name type="scientific">Streptomyces caledonius</name>
    <dbReference type="NCBI Taxonomy" id="3134107"/>
    <lineage>
        <taxon>Bacteria</taxon>
        <taxon>Bacillati</taxon>
        <taxon>Actinomycetota</taxon>
        <taxon>Actinomycetes</taxon>
        <taxon>Kitasatosporales</taxon>
        <taxon>Streptomycetaceae</taxon>
        <taxon>Streptomyces</taxon>
    </lineage>
</organism>
<sequence>MLHAYVLIEFDPGAPDVPERVRSHSLGMCKQTLVGSPTSGELIVHLEAEEGPHMNEAMVSLTSQVDGVGRLTVLRISGAP</sequence>
<evidence type="ECO:0000313" key="1">
    <source>
        <dbReference type="EMBL" id="MEJ8640751.1"/>
    </source>
</evidence>
<keyword evidence="2" id="KW-1185">Reference proteome</keyword>
<evidence type="ECO:0008006" key="3">
    <source>
        <dbReference type="Google" id="ProtNLM"/>
    </source>
</evidence>
<dbReference type="Proteomes" id="UP001382904">
    <property type="component" value="Unassembled WGS sequence"/>
</dbReference>
<evidence type="ECO:0000313" key="2">
    <source>
        <dbReference type="Proteomes" id="UP001382904"/>
    </source>
</evidence>
<gene>
    <name evidence="1" type="ORF">WKI68_03380</name>
</gene>
<dbReference type="EMBL" id="JBBKAM010000002">
    <property type="protein sequence ID" value="MEJ8640751.1"/>
    <property type="molecule type" value="Genomic_DNA"/>
</dbReference>
<protein>
    <recommendedName>
        <fullName evidence="3">Transcription regulator AsnC/Lrp ligand binding domain-containing protein</fullName>
    </recommendedName>
</protein>
<accession>A0ABU8TYP2</accession>